<reference evidence="2 3" key="1">
    <citation type="submission" date="2013-03" db="EMBL/GenBank/DDBJ databases">
        <title>Genomic and evolutionary features of invertebrate iridoviruse.</title>
        <authorList>
            <person name="Piegu B."/>
            <person name="Guizard S."/>
            <person name="Bideshi D."/>
            <person name="Spears T."/>
            <person name="Federici B."/>
            <person name="Bigot Y."/>
        </authorList>
    </citation>
    <scope>NUCLEOTIDE SEQUENCE [LARGE SCALE GENOMIC DNA]</scope>
    <source>
        <strain evidence="2">IIV22Aberystwyth</strain>
    </source>
</reference>
<organism evidence="2 3">
    <name type="scientific">Invertebrate iridescent virus 22</name>
    <dbReference type="NCBI Taxonomy" id="345198"/>
    <lineage>
        <taxon>Viruses</taxon>
        <taxon>Varidnaviria</taxon>
        <taxon>Bamfordvirae</taxon>
        <taxon>Nucleocytoviricota</taxon>
        <taxon>Megaviricetes</taxon>
        <taxon>Pimascovirales</taxon>
        <taxon>Pimascovirales incertae sedis</taxon>
        <taxon>Iridoviridae</taxon>
        <taxon>Betairidovirinae</taxon>
        <taxon>Chloriridovirus</taxon>
        <taxon>Chloriridovirus simulium1</taxon>
    </lineage>
</organism>
<proteinExistence type="predicted"/>
<dbReference type="EMBL" id="HF920634">
    <property type="protein sequence ID" value="CCV02005.1"/>
    <property type="molecule type" value="Genomic_DNA"/>
</dbReference>
<feature type="compositionally biased region" description="Acidic residues" evidence="1">
    <location>
        <begin position="45"/>
        <end position="64"/>
    </location>
</feature>
<accession>W8W2D3</accession>
<dbReference type="GeneID" id="18501711"/>
<evidence type="ECO:0000313" key="2">
    <source>
        <dbReference type="EMBL" id="CCV02005.1"/>
    </source>
</evidence>
<sequence>MTSKMSMRGEDSIVGYNKKVVNYTCSYESDDEGDEEDFYDHYEPYEEDFDDDNEYQPFIPEDDDTPKKIVTKTVKPCLLLNSPTKSAEKSPKSSPTKSPSWWDKKTINESPRIVNGVLNYAALLPPPTPKVAEIVSTPPQPKKKKIKNLNQLKIHLLHQLKLNQLKLNQLKLNQ</sequence>
<dbReference type="KEGG" id="vg:18501711"/>
<dbReference type="RefSeq" id="YP_009010922.1">
    <property type="nucleotide sequence ID" value="NC_023615.1"/>
</dbReference>
<feature type="region of interest" description="Disordered" evidence="1">
    <location>
        <begin position="80"/>
        <end position="104"/>
    </location>
</feature>
<feature type="region of interest" description="Disordered" evidence="1">
    <location>
        <begin position="45"/>
        <end position="66"/>
    </location>
</feature>
<dbReference type="InterPro" id="IPR045410">
    <property type="entry name" value="Zn_finger_prot"/>
</dbReference>
<name>W8W2D3_9VIRU</name>
<gene>
    <name evidence="2" type="primary">161R</name>
    <name evidence="2" type="ORF">IIV22A_161R</name>
</gene>
<evidence type="ECO:0000313" key="3">
    <source>
        <dbReference type="Proteomes" id="UP000141616"/>
    </source>
</evidence>
<evidence type="ECO:0000256" key="1">
    <source>
        <dbReference type="SAM" id="MobiDB-lite"/>
    </source>
</evidence>
<protein>
    <submittedName>
        <fullName evidence="2">Uncharacterized protein</fullName>
    </submittedName>
</protein>
<dbReference type="Proteomes" id="UP000141616">
    <property type="component" value="Segment"/>
</dbReference>
<dbReference type="Pfam" id="PF19242">
    <property type="entry name" value="Zn_finger_prot"/>
    <property type="match status" value="1"/>
</dbReference>